<evidence type="ECO:0000313" key="2">
    <source>
        <dbReference type="EMBL" id="WVZ22189.1"/>
    </source>
</evidence>
<organism evidence="2 3">
    <name type="scientific">Vigna mungo</name>
    <name type="common">Black gram</name>
    <name type="synonym">Phaseolus mungo</name>
    <dbReference type="NCBI Taxonomy" id="3915"/>
    <lineage>
        <taxon>Eukaryota</taxon>
        <taxon>Viridiplantae</taxon>
        <taxon>Streptophyta</taxon>
        <taxon>Embryophyta</taxon>
        <taxon>Tracheophyta</taxon>
        <taxon>Spermatophyta</taxon>
        <taxon>Magnoliopsida</taxon>
        <taxon>eudicotyledons</taxon>
        <taxon>Gunneridae</taxon>
        <taxon>Pentapetalae</taxon>
        <taxon>rosids</taxon>
        <taxon>fabids</taxon>
        <taxon>Fabales</taxon>
        <taxon>Fabaceae</taxon>
        <taxon>Papilionoideae</taxon>
        <taxon>50 kb inversion clade</taxon>
        <taxon>NPAAA clade</taxon>
        <taxon>indigoferoid/millettioid clade</taxon>
        <taxon>Phaseoleae</taxon>
        <taxon>Vigna</taxon>
    </lineage>
</organism>
<protein>
    <submittedName>
        <fullName evidence="2">Uncharacterized protein</fullName>
    </submittedName>
</protein>
<accession>A0AAQ3SB44</accession>
<feature type="region of interest" description="Disordered" evidence="1">
    <location>
        <begin position="1"/>
        <end position="73"/>
    </location>
</feature>
<dbReference type="Pfam" id="PF03004">
    <property type="entry name" value="Transposase_24"/>
    <property type="match status" value="1"/>
</dbReference>
<gene>
    <name evidence="2" type="ORF">V8G54_000733</name>
</gene>
<dbReference type="AlphaFoldDB" id="A0AAQ3SB44"/>
<name>A0AAQ3SB44_VIGMU</name>
<dbReference type="Proteomes" id="UP001374535">
    <property type="component" value="Chromosome 1"/>
</dbReference>
<dbReference type="EMBL" id="CP144700">
    <property type="protein sequence ID" value="WVZ22189.1"/>
    <property type="molecule type" value="Genomic_DNA"/>
</dbReference>
<keyword evidence="3" id="KW-1185">Reference proteome</keyword>
<evidence type="ECO:0000256" key="1">
    <source>
        <dbReference type="SAM" id="MobiDB-lite"/>
    </source>
</evidence>
<dbReference type="InterPro" id="IPR004252">
    <property type="entry name" value="Probable_transposase_24"/>
</dbReference>
<feature type="compositionally biased region" description="Low complexity" evidence="1">
    <location>
        <begin position="46"/>
        <end position="73"/>
    </location>
</feature>
<reference evidence="2 3" key="1">
    <citation type="journal article" date="2023" name="Life. Sci Alliance">
        <title>Evolutionary insights into 3D genome organization and epigenetic landscape of Vigna mungo.</title>
        <authorList>
            <person name="Junaid A."/>
            <person name="Singh B."/>
            <person name="Bhatia S."/>
        </authorList>
    </citation>
    <scope>NUCLEOTIDE SEQUENCE [LARGE SCALE GENOMIC DNA]</scope>
    <source>
        <strain evidence="2">Urdbean</strain>
    </source>
</reference>
<proteinExistence type="predicted"/>
<sequence>MSGQESSCPDKGKTYIIRVPSTIPFSSASTPPDIGSSRPSPPSTVPTPSVGHTPPTTGPTPSTIGPTPSVVGLTPPTVVPTPSIVGPTPYIHPSPIPTPSFIPSPYVHQASADPADPTDLGDPAPHDRPFIEPCGKGTMPHWVGEHKWNSLLTHWNTPQYRIKCATAQKNRASKKGGVLHTRGSITTHEHAIRMVFTQTHIRKGTGEYVDERSRKTIEDFSARLTQARPEVGSGPDGRVDTVGGKKKGRLYGVGQLASHYSVGKGGIFRHQPSTFSTFDPNNVPDLKIWKIWLTLVPQQGHTAPSSSSSHAHLSSLPRPHLCKTKIVMILMILMIIMGFDI</sequence>
<evidence type="ECO:0000313" key="3">
    <source>
        <dbReference type="Proteomes" id="UP001374535"/>
    </source>
</evidence>